<evidence type="ECO:0000259" key="1">
    <source>
        <dbReference type="Pfam" id="PF05134"/>
    </source>
</evidence>
<dbReference type="Pfam" id="PF05134">
    <property type="entry name" value="T2SSL"/>
    <property type="match status" value="1"/>
</dbReference>
<organism evidence="2">
    <name type="scientific">marine metagenome</name>
    <dbReference type="NCBI Taxonomy" id="408172"/>
    <lineage>
        <taxon>unclassified sequences</taxon>
        <taxon>metagenomes</taxon>
        <taxon>ecological metagenomes</taxon>
    </lineage>
</organism>
<dbReference type="EMBL" id="UINC01184629">
    <property type="protein sequence ID" value="SVD95931.1"/>
    <property type="molecule type" value="Genomic_DNA"/>
</dbReference>
<dbReference type="InterPro" id="IPR007812">
    <property type="entry name" value="T2SS_protein-GspL"/>
</dbReference>
<accession>A0A382ZKF4</accession>
<dbReference type="GO" id="GO:0015628">
    <property type="term" value="P:protein secretion by the type II secretion system"/>
    <property type="evidence" value="ECO:0007669"/>
    <property type="project" value="InterPro"/>
</dbReference>
<dbReference type="GO" id="GO:0015627">
    <property type="term" value="C:type II protein secretion system complex"/>
    <property type="evidence" value="ECO:0007669"/>
    <property type="project" value="InterPro"/>
</dbReference>
<dbReference type="AlphaFoldDB" id="A0A382ZKF4"/>
<protein>
    <recommendedName>
        <fullName evidence="1">GspL cytoplasmic actin-ATPase-like domain-containing protein</fullName>
    </recommendedName>
</protein>
<feature type="non-terminal residue" evidence="2">
    <location>
        <position position="112"/>
    </location>
</feature>
<sequence length="112" mass="12137">VPGSDVLHTTAVVPSRQYRRIAQAVPYMIEENLAVDVEDCFFALGDRNAQGDIEVAVVGFDIMQSWFDEIEQPGLNVTALITEHELVNAEADSAIVLDRGQAHIDLAGNGSV</sequence>
<evidence type="ECO:0000313" key="2">
    <source>
        <dbReference type="EMBL" id="SVD95931.1"/>
    </source>
</evidence>
<dbReference type="InterPro" id="IPR043129">
    <property type="entry name" value="ATPase_NBD"/>
</dbReference>
<dbReference type="InterPro" id="IPR024230">
    <property type="entry name" value="GspL_cyto_dom"/>
</dbReference>
<dbReference type="Gene3D" id="3.30.420.380">
    <property type="match status" value="1"/>
</dbReference>
<feature type="domain" description="GspL cytoplasmic actin-ATPase-like" evidence="1">
    <location>
        <begin position="1"/>
        <end position="83"/>
    </location>
</feature>
<gene>
    <name evidence="2" type="ORF">METZ01_LOCUS448785</name>
</gene>
<dbReference type="NCBIfam" id="TIGR01709">
    <property type="entry name" value="typeII_sec_gspL"/>
    <property type="match status" value="1"/>
</dbReference>
<reference evidence="2" key="1">
    <citation type="submission" date="2018-05" db="EMBL/GenBank/DDBJ databases">
        <authorList>
            <person name="Lanie J.A."/>
            <person name="Ng W.-L."/>
            <person name="Kazmierczak K.M."/>
            <person name="Andrzejewski T.M."/>
            <person name="Davidsen T.M."/>
            <person name="Wayne K.J."/>
            <person name="Tettelin H."/>
            <person name="Glass J.I."/>
            <person name="Rusch D."/>
            <person name="Podicherti R."/>
            <person name="Tsui H.-C.T."/>
            <person name="Winkler M.E."/>
        </authorList>
    </citation>
    <scope>NUCLEOTIDE SEQUENCE</scope>
</reference>
<feature type="non-terminal residue" evidence="2">
    <location>
        <position position="1"/>
    </location>
</feature>
<dbReference type="GO" id="GO:0009276">
    <property type="term" value="C:Gram-negative-bacterium-type cell wall"/>
    <property type="evidence" value="ECO:0007669"/>
    <property type="project" value="InterPro"/>
</dbReference>
<dbReference type="SUPFAM" id="SSF53067">
    <property type="entry name" value="Actin-like ATPase domain"/>
    <property type="match status" value="1"/>
</dbReference>
<dbReference type="CDD" id="cd24017">
    <property type="entry name" value="ASKHA_T2SSL_N"/>
    <property type="match status" value="1"/>
</dbReference>
<proteinExistence type="predicted"/>
<name>A0A382ZKF4_9ZZZZ</name>